<keyword evidence="1" id="KW-1133">Transmembrane helix</keyword>
<dbReference type="PANTHER" id="PTHR30273">
    <property type="entry name" value="PERIPLASMIC SIGNAL SENSOR AND SIGMA FACTOR ACTIVATOR FECR-RELATED"/>
    <property type="match status" value="1"/>
</dbReference>
<dbReference type="Pfam" id="PF04773">
    <property type="entry name" value="FecR"/>
    <property type="match status" value="1"/>
</dbReference>
<dbReference type="Gene3D" id="2.60.120.1440">
    <property type="match status" value="1"/>
</dbReference>
<evidence type="ECO:0000313" key="4">
    <source>
        <dbReference type="EMBL" id="RFM26004.1"/>
    </source>
</evidence>
<proteinExistence type="predicted"/>
<dbReference type="Proteomes" id="UP000261284">
    <property type="component" value="Unassembled WGS sequence"/>
</dbReference>
<evidence type="ECO:0000259" key="2">
    <source>
        <dbReference type="Pfam" id="PF04773"/>
    </source>
</evidence>
<reference evidence="4 5" key="1">
    <citation type="submission" date="2018-08" db="EMBL/GenBank/DDBJ databases">
        <title>Chitinophagaceae sp. K23C18032701, a novel bacterium isolated from forest soil.</title>
        <authorList>
            <person name="Wang C."/>
        </authorList>
    </citation>
    <scope>NUCLEOTIDE SEQUENCE [LARGE SCALE GENOMIC DNA]</scope>
    <source>
        <strain evidence="4 5">K23C18032701</strain>
    </source>
</reference>
<dbReference type="EMBL" id="QTJU01000012">
    <property type="protein sequence ID" value="RFM26004.1"/>
    <property type="molecule type" value="Genomic_DNA"/>
</dbReference>
<sequence length="334" mass="37276">MQTLLIAMQKTPDVTGLLNKYMRGECSIEEIVLLKKWFELVQQQQEEGPLLTAADEERLVKTLHAQPTFARNAAVIINGTHRSKLRWYAAAALLGVTLAGAWLMLKPTQQQGITAKAATFTGPDFMVVATGYKQQKKLMLPDGSVVWLNACSQLKYNKDFIQNRAVQLSGEAFFEVTKDAQHPFSVMAGTKFTQVYGTAFNVAAYAAASEVRIALQNGKIGVGENDGKVSKVLMPGELLIYNNNTGKQQIEQLAAEDINGWTKGKLVFYKSTMTDVLLQLQARYGVHIEYDRDEMANKKVTARFSNITLPALLRHLSFGWDIRFNKTSDTLYIK</sequence>
<evidence type="ECO:0000259" key="3">
    <source>
        <dbReference type="Pfam" id="PF16344"/>
    </source>
</evidence>
<dbReference type="AlphaFoldDB" id="A0A3E1NDT4"/>
<dbReference type="InterPro" id="IPR032508">
    <property type="entry name" value="FecR_C"/>
</dbReference>
<feature type="domain" description="Protein FecR C-terminal" evidence="3">
    <location>
        <begin position="265"/>
        <end position="333"/>
    </location>
</feature>
<dbReference type="Pfam" id="PF16344">
    <property type="entry name" value="FecR_C"/>
    <property type="match status" value="1"/>
</dbReference>
<dbReference type="InterPro" id="IPR006860">
    <property type="entry name" value="FecR"/>
</dbReference>
<name>A0A3E1NDT4_9BACT</name>
<feature type="transmembrane region" description="Helical" evidence="1">
    <location>
        <begin position="87"/>
        <end position="105"/>
    </location>
</feature>
<dbReference type="PANTHER" id="PTHR30273:SF2">
    <property type="entry name" value="PROTEIN FECR"/>
    <property type="match status" value="1"/>
</dbReference>
<protein>
    <submittedName>
        <fullName evidence="4">DUF4974 domain-containing protein</fullName>
    </submittedName>
</protein>
<comment type="caution">
    <text evidence="4">The sequence shown here is derived from an EMBL/GenBank/DDBJ whole genome shotgun (WGS) entry which is preliminary data.</text>
</comment>
<dbReference type="PIRSF" id="PIRSF018266">
    <property type="entry name" value="FecR"/>
    <property type="match status" value="1"/>
</dbReference>
<evidence type="ECO:0000313" key="5">
    <source>
        <dbReference type="Proteomes" id="UP000261284"/>
    </source>
</evidence>
<feature type="domain" description="FecR protein" evidence="2">
    <location>
        <begin position="127"/>
        <end position="220"/>
    </location>
</feature>
<dbReference type="InterPro" id="IPR012373">
    <property type="entry name" value="Ferrdict_sens_TM"/>
</dbReference>
<keyword evidence="1" id="KW-0472">Membrane</keyword>
<keyword evidence="1" id="KW-0812">Transmembrane</keyword>
<dbReference type="GO" id="GO:0016989">
    <property type="term" value="F:sigma factor antagonist activity"/>
    <property type="evidence" value="ECO:0007669"/>
    <property type="project" value="TreeGrafter"/>
</dbReference>
<dbReference type="Gene3D" id="3.55.50.30">
    <property type="match status" value="1"/>
</dbReference>
<organism evidence="4 5">
    <name type="scientific">Deminuibacter soli</name>
    <dbReference type="NCBI Taxonomy" id="2291815"/>
    <lineage>
        <taxon>Bacteria</taxon>
        <taxon>Pseudomonadati</taxon>
        <taxon>Bacteroidota</taxon>
        <taxon>Chitinophagia</taxon>
        <taxon>Chitinophagales</taxon>
        <taxon>Chitinophagaceae</taxon>
        <taxon>Deminuibacter</taxon>
    </lineage>
</organism>
<keyword evidence="5" id="KW-1185">Reference proteome</keyword>
<evidence type="ECO:0000256" key="1">
    <source>
        <dbReference type="SAM" id="Phobius"/>
    </source>
</evidence>
<gene>
    <name evidence="4" type="ORF">DXN05_21995</name>
</gene>
<accession>A0A3E1NDT4</accession>